<evidence type="ECO:0000256" key="1">
    <source>
        <dbReference type="SAM" id="Phobius"/>
    </source>
</evidence>
<feature type="transmembrane region" description="Helical" evidence="1">
    <location>
        <begin position="51"/>
        <end position="79"/>
    </location>
</feature>
<accession>A0A222ENX7</accession>
<dbReference type="KEGG" id="scou:SCORR_v1c04420"/>
<name>A0A222ENX7_9MOLU</name>
<keyword evidence="1" id="KW-0812">Transmembrane</keyword>
<dbReference type="AlphaFoldDB" id="A0A222ENX7"/>
<evidence type="ECO:0000313" key="3">
    <source>
        <dbReference type="Proteomes" id="UP000203229"/>
    </source>
</evidence>
<reference evidence="2 3" key="1">
    <citation type="submission" date="2017-07" db="EMBL/GenBank/DDBJ databases">
        <title>Complete genome sequence of Spiroplasma corruscae EC-1 (DSM 19793).</title>
        <authorList>
            <person name="Tsai Y.-M."/>
            <person name="Lo W.-S."/>
            <person name="Kuo C.-H."/>
        </authorList>
    </citation>
    <scope>NUCLEOTIDE SEQUENCE [LARGE SCALE GENOMIC DNA]</scope>
    <source>
        <strain evidence="2 3">EC-1</strain>
    </source>
</reference>
<feature type="transmembrane region" description="Helical" evidence="1">
    <location>
        <begin position="91"/>
        <end position="114"/>
    </location>
</feature>
<proteinExistence type="predicted"/>
<dbReference type="Proteomes" id="UP000203229">
    <property type="component" value="Chromosome"/>
</dbReference>
<protein>
    <submittedName>
        <fullName evidence="2">Uncharacterized protein</fullName>
    </submittedName>
</protein>
<keyword evidence="1" id="KW-0472">Membrane</keyword>
<gene>
    <name evidence="2" type="ORF">SCORR_v1c04420</name>
</gene>
<dbReference type="RefSeq" id="WP_094048746.1">
    <property type="nucleotide sequence ID" value="NZ_CP022535.1"/>
</dbReference>
<dbReference type="OrthoDB" id="389746at2"/>
<dbReference type="EMBL" id="CP022535">
    <property type="protein sequence ID" value="ASP28216.1"/>
    <property type="molecule type" value="Genomic_DNA"/>
</dbReference>
<feature type="transmembrane region" description="Helical" evidence="1">
    <location>
        <begin position="126"/>
        <end position="148"/>
    </location>
</feature>
<keyword evidence="1" id="KW-1133">Transmembrane helix</keyword>
<keyword evidence="3" id="KW-1185">Reference proteome</keyword>
<organism evidence="2 3">
    <name type="scientific">Spiroplasma corruscae</name>
    <dbReference type="NCBI Taxonomy" id="216934"/>
    <lineage>
        <taxon>Bacteria</taxon>
        <taxon>Bacillati</taxon>
        <taxon>Mycoplasmatota</taxon>
        <taxon>Mollicutes</taxon>
        <taxon>Entomoplasmatales</taxon>
        <taxon>Spiroplasmataceae</taxon>
        <taxon>Spiroplasma</taxon>
    </lineage>
</organism>
<evidence type="ECO:0000313" key="2">
    <source>
        <dbReference type="EMBL" id="ASP28216.1"/>
    </source>
</evidence>
<sequence length="157" mass="17532">MKKTWLLMLISSIMFLIISVLAYTLPDMKYKSTLLYSYFQGTSFPSTSSNILIWLKLSISMSTIVAIISIFVLVMGYFYENTTYNKYAIMGAALFVFIAFFSGLMLLIAGSLNIGGMNSGDKLGPILLLVFINIGYLFLTSISIWTGISEYKANSLR</sequence>